<dbReference type="GO" id="GO:0047372">
    <property type="term" value="F:monoacylglycerol lipase activity"/>
    <property type="evidence" value="ECO:0007669"/>
    <property type="project" value="TreeGrafter"/>
</dbReference>
<dbReference type="InterPro" id="IPR029058">
    <property type="entry name" value="AB_hydrolase_fold"/>
</dbReference>
<dbReference type="OrthoDB" id="332676at2"/>
<dbReference type="PANTHER" id="PTHR10794">
    <property type="entry name" value="ABHYDROLASE DOMAIN-CONTAINING PROTEIN"/>
    <property type="match status" value="1"/>
</dbReference>
<dbReference type="InterPro" id="IPR000073">
    <property type="entry name" value="AB_hydrolase_1"/>
</dbReference>
<evidence type="ECO:0000259" key="3">
    <source>
        <dbReference type="Pfam" id="PF00561"/>
    </source>
</evidence>
<evidence type="ECO:0000313" key="4">
    <source>
        <dbReference type="EMBL" id="GEP94744.1"/>
    </source>
</evidence>
<dbReference type="Proteomes" id="UP000321436">
    <property type="component" value="Unassembled WGS sequence"/>
</dbReference>
<keyword evidence="4" id="KW-0378">Hydrolase</keyword>
<dbReference type="EMBL" id="BKAU01000001">
    <property type="protein sequence ID" value="GEP94744.1"/>
    <property type="molecule type" value="Genomic_DNA"/>
</dbReference>
<name>A0A512RGF4_9BACT</name>
<dbReference type="PANTHER" id="PTHR10794:SF94">
    <property type="entry name" value="ESTERASE YHET-RELATED"/>
    <property type="match status" value="1"/>
</dbReference>
<organism evidence="4 5">
    <name type="scientific">Chitinophaga cymbidii</name>
    <dbReference type="NCBI Taxonomy" id="1096750"/>
    <lineage>
        <taxon>Bacteria</taxon>
        <taxon>Pseudomonadati</taxon>
        <taxon>Bacteroidota</taxon>
        <taxon>Chitinophagia</taxon>
        <taxon>Chitinophagales</taxon>
        <taxon>Chitinophagaceae</taxon>
        <taxon>Chitinophaga</taxon>
    </lineage>
</organism>
<dbReference type="PIRSF" id="PIRSF005211">
    <property type="entry name" value="Ab_hydro_YheT"/>
    <property type="match status" value="1"/>
</dbReference>
<feature type="active site" description="Charge relay system" evidence="2">
    <location>
        <position position="296"/>
    </location>
</feature>
<dbReference type="GO" id="GO:0034338">
    <property type="term" value="F:short-chain carboxylesterase activity"/>
    <property type="evidence" value="ECO:0007669"/>
    <property type="project" value="TreeGrafter"/>
</dbReference>
<dbReference type="InterPro" id="IPR050960">
    <property type="entry name" value="AB_hydrolase_4_sf"/>
</dbReference>
<evidence type="ECO:0000256" key="1">
    <source>
        <dbReference type="ARBA" id="ARBA00010884"/>
    </source>
</evidence>
<reference evidence="4 5" key="1">
    <citation type="submission" date="2019-07" db="EMBL/GenBank/DDBJ databases">
        <title>Whole genome shotgun sequence of Chitinophaga cymbidii NBRC 109752.</title>
        <authorList>
            <person name="Hosoyama A."/>
            <person name="Uohara A."/>
            <person name="Ohji S."/>
            <person name="Ichikawa N."/>
        </authorList>
    </citation>
    <scope>NUCLEOTIDE SEQUENCE [LARGE SCALE GENOMIC DNA]</scope>
    <source>
        <strain evidence="4 5">NBRC 109752</strain>
    </source>
</reference>
<gene>
    <name evidence="4" type="ORF">CCY01nite_10040</name>
</gene>
<dbReference type="AlphaFoldDB" id="A0A512RGF4"/>
<dbReference type="Gene3D" id="3.40.50.1820">
    <property type="entry name" value="alpha/beta hydrolase"/>
    <property type="match status" value="1"/>
</dbReference>
<dbReference type="SUPFAM" id="SSF53474">
    <property type="entry name" value="alpha/beta-Hydrolases"/>
    <property type="match status" value="1"/>
</dbReference>
<comment type="similarity">
    <text evidence="1">Belongs to the AB hydrolase superfamily. AB hydrolase 4 family.</text>
</comment>
<feature type="active site" description="Charge relay system" evidence="2">
    <location>
        <position position="140"/>
    </location>
</feature>
<dbReference type="InterPro" id="IPR012020">
    <property type="entry name" value="ABHD4"/>
</dbReference>
<sequence>MPVLPTSDYKAPVLLRNRHLLTIFPTLFRRIKAAKYTRTRITTKDNDFLDLDFSRVNSDRLVVILHGLEGNTDRQYMRGMVDIFNKGGYDTVCMNFRGCSGEMNNALRFYHSGETGDLQTVIGYIEGSGQYRSVHLLGFSLGGNVTLKYIGEQGAAIPGIIRSAVAISVPCDLKDSSVELEKRHNFIYMRRFIQSLGAKLEIKAQKFPDLISLENYAEIRNFRQFDDRYTAPMHGFKNAEEYWAACSSKKFLPGIRIPTLLINALDDPFLGKGSFPYEEAEQNPFFHLETPRTGGHVGFVSFPGKHYWSERRAFRFIHGHP</sequence>
<evidence type="ECO:0000313" key="5">
    <source>
        <dbReference type="Proteomes" id="UP000321436"/>
    </source>
</evidence>
<dbReference type="RefSeq" id="WP_146858402.1">
    <property type="nucleotide sequence ID" value="NZ_BKAU01000001.1"/>
</dbReference>
<accession>A0A512RGF4</accession>
<comment type="caution">
    <text evidence="4">The sequence shown here is derived from an EMBL/GenBank/DDBJ whole genome shotgun (WGS) entry which is preliminary data.</text>
</comment>
<feature type="active site" description="Charge relay system" evidence="2">
    <location>
        <position position="267"/>
    </location>
</feature>
<dbReference type="Pfam" id="PF00561">
    <property type="entry name" value="Abhydrolase_1"/>
    <property type="match status" value="1"/>
</dbReference>
<proteinExistence type="inferred from homology"/>
<feature type="domain" description="AB hydrolase-1" evidence="3">
    <location>
        <begin position="61"/>
        <end position="272"/>
    </location>
</feature>
<keyword evidence="5" id="KW-1185">Reference proteome</keyword>
<protein>
    <submittedName>
        <fullName evidence="4">Alpha/beta hydrolase</fullName>
    </submittedName>
</protein>
<evidence type="ECO:0000256" key="2">
    <source>
        <dbReference type="PIRSR" id="PIRSR005211-1"/>
    </source>
</evidence>